<dbReference type="InterPro" id="IPR009091">
    <property type="entry name" value="RCC1/BLIP-II"/>
</dbReference>
<feature type="repeat" description="RCC1" evidence="3">
    <location>
        <begin position="1071"/>
        <end position="1121"/>
    </location>
</feature>
<dbReference type="Gene3D" id="2.60.120.260">
    <property type="entry name" value="Galactose-binding domain-like"/>
    <property type="match status" value="1"/>
</dbReference>
<evidence type="ECO:0000313" key="6">
    <source>
        <dbReference type="Proteomes" id="UP001190700"/>
    </source>
</evidence>
<dbReference type="InterPro" id="IPR051553">
    <property type="entry name" value="Ran_GTPase-activating"/>
</dbReference>
<feature type="repeat" description="RCC1" evidence="3">
    <location>
        <begin position="1172"/>
        <end position="1221"/>
    </location>
</feature>
<dbReference type="Gene3D" id="2.130.10.30">
    <property type="entry name" value="Regulator of chromosome condensation 1/beta-lactamase-inhibitor protein II"/>
    <property type="match status" value="4"/>
</dbReference>
<dbReference type="InterPro" id="IPR000408">
    <property type="entry name" value="Reg_chr_condens"/>
</dbReference>
<comment type="caution">
    <text evidence="5">The sequence shown here is derived from an EMBL/GenBank/DDBJ whole genome shotgun (WGS) entry which is preliminary data.</text>
</comment>
<sequence>AGGTLEVAVGGSACSEGRPIQASQGPRYEIASPFATSASTTLWQDALYHDSKAVQVFYELQDEAGGRVVAPYGVTVSLWMQLRTGAQMLSWSVPTADCVDPTQCTCSGGSEMKVEGVGEARCWSECLEAPWCHVAFCSSAEGADTAGCDCFMYPPKACEEMGATVAYGQGPHMRKTWADNGTHIMPAKCNGADLSTGLGECLYMGGAQREWFSESQTNEMSVAVLMTLNEAVTELMGVTWPTVWSAPKVANLQQRVQHAALSEAGVEMTLPAASLFPGEDVSASLTAYTDYLLTSYSLYILYNTSVLTFRQVGPDSATDLFNSPVVTESAGADGMAKVAVAVVGLSGSPAAGHVLQAAGASCTDPSECVLGRGCLGELAEDSVEECAKYADALGALYFTVGHGKCVACSENSEVEFDGADNYVTHFAGEEYTHLMATGPKVPLLQVSFTVRQEALDGLHASAVSCEVVELVNSGSRAFVVNAPAQMNSMVANLTRTGAVLVQHPEPLLLLAQPLSGSAFLNTAPLDGAAIQMPLNATVAYTNGTVTAVTDVNCAVEAETAEIVSLEGCTLVLRQNHTMGSPRIVVNVTHAGMTAQASVSVLFPSSLTVEMADTGATRLAPVAGVVQPATCEAPVCAPLAGHEPTPSTVLHITTMQSRKATSVEECAAACSSSARCTAYVFSETPPVLPPSPPGGGAAPAAKCTMFTSSVKAFQEADANSAYSCESETGARLCVENCASGKSVRGGGGMWTGGSAPAVTDGLNASTTGPRAMAECAAPAWVEVDLNGLYGVGSIVVHLGTGADDATVYCVQRIETSTDGVTFVSVYDSEGGYAPAPPLGRVAAFDERVVRYVRHYAAAAGGQEVEFSEVEVFGDTGGVACPGGWLSCGARCYQVLSSFDTQPKHEAQCAAMAPAGWVGHLASFTSARELNCVASVCQRECARGMVETWQEVCHTGLTTNGSLAFTSGASTAFVASGAVAVETVYNDTCVSLANTAQQQAGTGAGFCSSLQTEDCSEPVGRAAVCELALPEPVPAPPPSNYPPAPPPMPLTGSFTLAPTANLREAVARTSAGFRAYAAGVNEHGQLGDGGLMASETLPVETMSAHHVAHVAAGARHTVFITAMGEAFAVGANGCGQLGDGTVLSRTVPVRVMLGFNVTAAAAGKEHTLFLTHTGTVFSAGCNAHGQLGDGTTMSRASPVPMLLTNEVVQLSAGSTHSLMIASPNGMYACGSNAHGELIDRHLEPSDVTTPVYIDVAEPGDFASAGDGFSLVLFVKTGEVFAAGRNDHGQIGNGQTSHNATQKMDYSYLNGTAVSVAAGGQHALAVTSNGDIIAWGDNSHGQLGDPSLPSTVVTPTVVVRGESVTQPVAGNTSSLLVRSDPNSGAPVACLVAGRNAHGQFGMATDLTDEALPWTEGFPGQDVTAASAGAEHVVVMTYDHCLDGSLNGDEEGVDCGGSWCAACPAGRPASCAALTEPAACIASSRYDTGSGQLHPCAWDCSAASASCVEVSDEALASASCLFSAVGYRLPGVSPVSTGSNHVVWGAAAAAAGATSTAECPAGSGVQWACEAEGADHAAMVQLSEVAGKEGRTCVVLSAGAGAVRARATCTSKFQAAETQRSCGHADDPCANSTAARVATCGAGTQVVSCGCIGTVADCSGVGMDTARNRCAGKPGANVALVTARCASGWQAHGVGNNTLGQLGDGSDVSRTASPVQPLLRAPGVASLAAAGSEVLLLTSCGEVFGAGGNALGSLGDGTRSARHTPARVHLEHQVAAVSISHTHSLFVTADGLAFAAGDNSEGALGSPSGSLTRQLTPVPVGALAGVVAASAGHHHSLFLVEGGWAYGCGRNSERQLGIWDAAKEQALAQDSSPVLMDHPEERRLAAVFASWHRSMVISTSGEVYVVGLNGHGELGTGDGMDATAAFVRIMEQHSVVAIAQAQHHSIFVTAEGKAYGSGRNLNGELGDGTVTQRYSPMPVDLAAKVVVVATSDEHSVFVSAGGAVYVTGTTGYTAGPAAGRVLSPVEVMQGHGVTAAAAGTGSTYFIGALEPMYQSREVFVTGEFRAGPITMTMDVTCEVALESSDPSVVQVKGSLAQAVGDGSARLSAGMTVGGAVKVAVGGEEVETVALHGVLPTGAEWEYLTISKPIAELLTMGQVPYGAQLSLTGEARLVQSLTTEGASGPLIFYAETSDGAVQEVGTYASHGLQAAVEANFTDSLQIAGSALAGTLHGYVPDSSVSGDGPMVQATWENACTRTPAVTGHAPVTVTLIPAVAVRVTATHVRLASSNDPAAAAPVSLPEGTAVTVVIQYADGRELDVSEDARTSFSLEGPAASAVEVAGNVVTVITNTNGSVALRVRFTDFPAAAHLSGAVNLTLVQAAELQLFSFFGSGVNTTQLQKLQCTDVYQMCGVSAWIALTDGALVQVSSQADFTVDSSSALLVVDSNGIVLVAYAPGTAEISGQWEGFSKTLTVTVTDTSAQAVSAAFSTYWGPYNTFNGERGAVQPLSVHVTFDDGDVFYGEFGEPSSTDSPTFTTVATRLLNFSSSVQEAIGVPPKGGNATLLGNHHETVSIMAQVVCGVDPVFTNGGQDLVSDSQEVFSNLEPGLGDADLGMAQQLQLPRTAAEDLLQVQVRVHAGQQRAVLAVQLLLEFDPALLRAESCTPAAYVHGYMFDCGLNDPLHQVLIVASSATPTAEGGAGMGWGWAVFGVRRGEPPWLSLPHPGASPSGGTSQALQPGGFHFHCPTLPPRLLCGLCVPAVLSRSMQPLADLP</sequence>
<feature type="repeat" description="RCC1" evidence="3">
    <location>
        <begin position="1384"/>
        <end position="1435"/>
    </location>
</feature>
<dbReference type="Pfam" id="PF25390">
    <property type="entry name" value="WD40_RLD"/>
    <property type="match status" value="2"/>
</dbReference>
<evidence type="ECO:0000256" key="3">
    <source>
        <dbReference type="PROSITE-ProRule" id="PRU00235"/>
    </source>
</evidence>
<feature type="domain" description="Apple" evidence="4">
    <location>
        <begin position="635"/>
        <end position="732"/>
    </location>
</feature>
<gene>
    <name evidence="5" type="ORF">CYMTET_36474</name>
</gene>
<dbReference type="InterPro" id="IPR016186">
    <property type="entry name" value="C-type_lectin-like/link_sf"/>
</dbReference>
<dbReference type="PROSITE" id="PS00626">
    <property type="entry name" value="RCC1_2"/>
    <property type="match status" value="3"/>
</dbReference>
<feature type="repeat" description="RCC1" evidence="3">
    <location>
        <begin position="1737"/>
        <end position="1786"/>
    </location>
</feature>
<evidence type="ECO:0000256" key="1">
    <source>
        <dbReference type="ARBA" id="ARBA00022658"/>
    </source>
</evidence>
<feature type="non-terminal residue" evidence="5">
    <location>
        <position position="1"/>
    </location>
</feature>
<dbReference type="InterPro" id="IPR008979">
    <property type="entry name" value="Galactose-bd-like_sf"/>
</dbReference>
<dbReference type="PRINTS" id="PR00633">
    <property type="entry name" value="RCCNDNSATION"/>
</dbReference>
<keyword evidence="1" id="KW-0344">Guanine-nucleotide releasing factor</keyword>
<feature type="repeat" description="RCC1" evidence="3">
    <location>
        <begin position="1787"/>
        <end position="1838"/>
    </location>
</feature>
<evidence type="ECO:0000259" key="4">
    <source>
        <dbReference type="PROSITE" id="PS50948"/>
    </source>
</evidence>
<feature type="repeat" description="RCC1" evidence="3">
    <location>
        <begin position="1948"/>
        <end position="1997"/>
    </location>
</feature>
<feature type="repeat" description="RCC1" evidence="3">
    <location>
        <begin position="1327"/>
        <end position="1377"/>
    </location>
</feature>
<dbReference type="InterPro" id="IPR016187">
    <property type="entry name" value="CTDL_fold"/>
</dbReference>
<feature type="repeat" description="RCC1" evidence="3">
    <location>
        <begin position="1897"/>
        <end position="1947"/>
    </location>
</feature>
<dbReference type="PANTHER" id="PTHR45982:SF1">
    <property type="entry name" value="REGULATOR OF CHROMOSOME CONDENSATION"/>
    <property type="match status" value="1"/>
</dbReference>
<protein>
    <recommendedName>
        <fullName evidence="4">Apple domain-containing protein</fullName>
    </recommendedName>
</protein>
<accession>A0AAE0CI51</accession>
<dbReference type="Gene3D" id="3.10.100.10">
    <property type="entry name" value="Mannose-Binding Protein A, subunit A"/>
    <property type="match status" value="1"/>
</dbReference>
<dbReference type="Pfam" id="PF00415">
    <property type="entry name" value="RCC1"/>
    <property type="match status" value="1"/>
</dbReference>
<dbReference type="GO" id="GO:0005085">
    <property type="term" value="F:guanyl-nucleotide exchange factor activity"/>
    <property type="evidence" value="ECO:0007669"/>
    <property type="project" value="TreeGrafter"/>
</dbReference>
<keyword evidence="2" id="KW-0677">Repeat</keyword>
<name>A0AAE0CI51_9CHLO</name>
<dbReference type="SUPFAM" id="SSF49785">
    <property type="entry name" value="Galactose-binding domain-like"/>
    <property type="match status" value="1"/>
</dbReference>
<dbReference type="SUPFAM" id="SSF56436">
    <property type="entry name" value="C-type lectin-like"/>
    <property type="match status" value="1"/>
</dbReference>
<reference evidence="5 6" key="1">
    <citation type="journal article" date="2015" name="Genome Biol. Evol.">
        <title>Comparative Genomics of a Bacterivorous Green Alga Reveals Evolutionary Causalities and Consequences of Phago-Mixotrophic Mode of Nutrition.</title>
        <authorList>
            <person name="Burns J.A."/>
            <person name="Paasch A."/>
            <person name="Narechania A."/>
            <person name="Kim E."/>
        </authorList>
    </citation>
    <scope>NUCLEOTIDE SEQUENCE [LARGE SCALE GENOMIC DNA]</scope>
    <source>
        <strain evidence="5 6">PLY_AMNH</strain>
    </source>
</reference>
<dbReference type="PROSITE" id="PS50012">
    <property type="entry name" value="RCC1_3"/>
    <property type="match status" value="10"/>
</dbReference>
<keyword evidence="6" id="KW-1185">Reference proteome</keyword>
<dbReference type="InterPro" id="IPR058923">
    <property type="entry name" value="RCC1-like_dom"/>
</dbReference>
<dbReference type="InterPro" id="IPR031437">
    <property type="entry name" value="Ig_TMEM132_4th"/>
</dbReference>
<dbReference type="EMBL" id="LGRX02023764">
    <property type="protein sequence ID" value="KAK3254310.1"/>
    <property type="molecule type" value="Genomic_DNA"/>
</dbReference>
<evidence type="ECO:0000256" key="2">
    <source>
        <dbReference type="ARBA" id="ARBA00022737"/>
    </source>
</evidence>
<proteinExistence type="predicted"/>
<dbReference type="InterPro" id="IPR003609">
    <property type="entry name" value="Pan_app"/>
</dbReference>
<dbReference type="Pfam" id="PF16070">
    <property type="entry name" value="Ig_TMEM132_4th"/>
    <property type="match status" value="1"/>
</dbReference>
<dbReference type="Proteomes" id="UP001190700">
    <property type="component" value="Unassembled WGS sequence"/>
</dbReference>
<dbReference type="SUPFAM" id="SSF50985">
    <property type="entry name" value="RCC1/BLIP-II"/>
    <property type="match status" value="2"/>
</dbReference>
<dbReference type="PROSITE" id="PS50948">
    <property type="entry name" value="PAN"/>
    <property type="match status" value="1"/>
</dbReference>
<dbReference type="GO" id="GO:0005737">
    <property type="term" value="C:cytoplasm"/>
    <property type="evidence" value="ECO:0007669"/>
    <property type="project" value="TreeGrafter"/>
</dbReference>
<organism evidence="5 6">
    <name type="scientific">Cymbomonas tetramitiformis</name>
    <dbReference type="NCBI Taxonomy" id="36881"/>
    <lineage>
        <taxon>Eukaryota</taxon>
        <taxon>Viridiplantae</taxon>
        <taxon>Chlorophyta</taxon>
        <taxon>Pyramimonadophyceae</taxon>
        <taxon>Pyramimonadales</taxon>
        <taxon>Pyramimonadaceae</taxon>
        <taxon>Cymbomonas</taxon>
    </lineage>
</organism>
<feature type="repeat" description="RCC1" evidence="3">
    <location>
        <begin position="1275"/>
        <end position="1326"/>
    </location>
</feature>
<evidence type="ECO:0000313" key="5">
    <source>
        <dbReference type="EMBL" id="KAK3254310.1"/>
    </source>
</evidence>
<dbReference type="PANTHER" id="PTHR45982">
    <property type="entry name" value="REGULATOR OF CHROMOSOME CONDENSATION"/>
    <property type="match status" value="1"/>
</dbReference>
<feature type="repeat" description="RCC1" evidence="3">
    <location>
        <begin position="1122"/>
        <end position="1171"/>
    </location>
</feature>